<feature type="region of interest" description="Disordered" evidence="1">
    <location>
        <begin position="908"/>
        <end position="927"/>
    </location>
</feature>
<dbReference type="AlphaFoldDB" id="A0A9Q8T2B5"/>
<feature type="region of interest" description="Disordered" evidence="1">
    <location>
        <begin position="1143"/>
        <end position="1169"/>
    </location>
</feature>
<evidence type="ECO:0000313" key="3">
    <source>
        <dbReference type="Proteomes" id="UP000830671"/>
    </source>
</evidence>
<gene>
    <name evidence="2" type="ORF">CLUP02_13010</name>
</gene>
<dbReference type="GeneID" id="73346978"/>
<dbReference type="RefSeq" id="XP_049149114.1">
    <property type="nucleotide sequence ID" value="XM_049291968.1"/>
</dbReference>
<feature type="region of interest" description="Disordered" evidence="1">
    <location>
        <begin position="30"/>
        <end position="67"/>
    </location>
</feature>
<evidence type="ECO:0000256" key="1">
    <source>
        <dbReference type="SAM" id="MobiDB-lite"/>
    </source>
</evidence>
<dbReference type="Proteomes" id="UP000830671">
    <property type="component" value="Chromosome 6"/>
</dbReference>
<organism evidence="2 3">
    <name type="scientific">Colletotrichum lupini</name>
    <dbReference type="NCBI Taxonomy" id="145971"/>
    <lineage>
        <taxon>Eukaryota</taxon>
        <taxon>Fungi</taxon>
        <taxon>Dikarya</taxon>
        <taxon>Ascomycota</taxon>
        <taxon>Pezizomycotina</taxon>
        <taxon>Sordariomycetes</taxon>
        <taxon>Hypocreomycetidae</taxon>
        <taxon>Glomerellales</taxon>
        <taxon>Glomerellaceae</taxon>
        <taxon>Colletotrichum</taxon>
        <taxon>Colletotrichum acutatum species complex</taxon>
    </lineage>
</organism>
<feature type="compositionally biased region" description="Polar residues" evidence="1">
    <location>
        <begin position="1007"/>
        <end position="1018"/>
    </location>
</feature>
<reference evidence="2" key="1">
    <citation type="journal article" date="2021" name="Mol. Plant Microbe Interact.">
        <title>Complete Genome Sequence of the Plant-Pathogenic Fungus Colletotrichum lupini.</title>
        <authorList>
            <person name="Baroncelli R."/>
            <person name="Pensec F."/>
            <person name="Da Lio D."/>
            <person name="Boufleur T."/>
            <person name="Vicente I."/>
            <person name="Sarrocco S."/>
            <person name="Picot A."/>
            <person name="Baraldi E."/>
            <person name="Sukno S."/>
            <person name="Thon M."/>
            <person name="Le Floch G."/>
        </authorList>
    </citation>
    <scope>NUCLEOTIDE SEQUENCE</scope>
    <source>
        <strain evidence="2">IMI 504893</strain>
    </source>
</reference>
<protein>
    <submittedName>
        <fullName evidence="2">Uncharacterized protein</fullName>
    </submittedName>
</protein>
<sequence>MNTYPYRGPGAFVDLSLHTLTMEVTARPKLSLSSNSPHGSDHMGIASPSDHLPVQREPAPTPGTWDRGLGAPRTFVFRIGHDRTSRNPIRLLYIESGPMIYTSYQSTDIRTTTLQSEPSESTTSASLMFYTSTSVCCSRVHHIPSDRVQEHVNNHWITSTTSFRRTGKAAEGSKPLVHLNPPHIPCLTTQALWLHLIAMRPFALFLGACVGKISNKVGRFAMPWLLAIERATRLNRISITCAPITFGRADWTNHPLLSSPLWSRLQLFLFFVFARVSSRDTTPSNQTNPVVLPSRTGRLRLNSLMEVNLDFLPAGHTGPTQSTVYCLATGAAHLRFDPLLLNQPQLIVTYHIHPNSINGAAPGQWQRAADHYPSIAEFLSSLERCETLRQPTPVPPERKAWPVVGSGYLPSPFDFRDGACRRRLVSTNIGSSSVRNRCQSTFSTRLSTTTTFGASSHHLTYRVSVDGHMYPYAGYGLWIMITGCSRNLDTLPTCLSSAFPCSMTGAFFTYTKPFGLLGLHSSHDQAQPKNSLLDFSYTVLCLRRGTTLTHVDPRSMANSTIPCPCQSKWRGEEVDLAKITAATLHSLVRIRLVLRFTFLALGGRGFGTKAASCSGSSAGPSCVSILNRKGSLLESNLRPSMPLQRDVRCRLRDFPKGAQQVDDSSETESPLDDCLTCSRRAHACCDSSLKRLLDLNKLREIDHSPTLEAFCSQQARCLRASMSMSPGLSCTASAMMLCCSSSTLSHASSARTDTSNGYRWLACSSSGPFYPYNWGQCACGSERDLKTASASKFGCDITPPDRAHHVPGQAARELPLTPRLKPTSSQAQTHRVANFCLARTSLRLQLPLNNILQAAKTAHSHPDRLDKCSSSCMIIADIQTASEATHSRKAQDDRDSFEVSWPPTECNRLPAGQPPPSTLDCSHSSVRPTSHSLVRSTIRLTQREKAGTCRFQVFGGGEFLAFDIASTTFTPPKLTNCHDMNCGEGLIFVSPEFHLWAETGKPEHASSPLTLSSSQVPKSGSEPGLTASLPVIITSLFVFSDMQKHSWRGVAGSPRFRSGFLPRYPQSPRLNLAAYGDLPQSTGSNRDDRHLGIHQLLASQIFVPPLQTNQFFSAPFQAFHSPSTESKRHHPLALLDNHTTKQMPAHDQAFPPPSGCRSYRLPASPRFDM</sequence>
<dbReference type="EMBL" id="CP019478">
    <property type="protein sequence ID" value="UQC87505.1"/>
    <property type="molecule type" value="Genomic_DNA"/>
</dbReference>
<dbReference type="KEGG" id="clup:CLUP02_13010"/>
<name>A0A9Q8T2B5_9PEZI</name>
<keyword evidence="3" id="KW-1185">Reference proteome</keyword>
<accession>A0A9Q8T2B5</accession>
<feature type="region of interest" description="Disordered" evidence="1">
    <location>
        <begin position="1002"/>
        <end position="1023"/>
    </location>
</feature>
<evidence type="ECO:0000313" key="2">
    <source>
        <dbReference type="EMBL" id="UQC87505.1"/>
    </source>
</evidence>
<proteinExistence type="predicted"/>